<comment type="catalytic activity">
    <reaction evidence="1 14">
        <text>Hydrolyzes free adenine bases from 7,8-dihydro-8-oxoguanine:adenine mismatched double-stranded DNA, leaving an apurinic site.</text>
        <dbReference type="EC" id="3.2.2.31"/>
    </reaction>
</comment>
<keyword evidence="10 14" id="KW-0408">Iron</keyword>
<keyword evidence="11" id="KW-0411">Iron-sulfur</keyword>
<keyword evidence="13 14" id="KW-0326">Glycosidase</keyword>
<dbReference type="Pfam" id="PF14815">
    <property type="entry name" value="NUDIX_4"/>
    <property type="match status" value="1"/>
</dbReference>
<accession>A0A6B0TSQ6</accession>
<dbReference type="Gene3D" id="1.10.340.30">
    <property type="entry name" value="Hypothetical protein, domain 2"/>
    <property type="match status" value="1"/>
</dbReference>
<keyword evidence="17" id="KW-1185">Reference proteome</keyword>
<evidence type="ECO:0000256" key="7">
    <source>
        <dbReference type="ARBA" id="ARBA00022723"/>
    </source>
</evidence>
<dbReference type="GO" id="GO:0000701">
    <property type="term" value="F:purine-specific mismatch base pair DNA N-glycosylase activity"/>
    <property type="evidence" value="ECO:0007669"/>
    <property type="project" value="UniProtKB-EC"/>
</dbReference>
<dbReference type="PANTHER" id="PTHR42944:SF1">
    <property type="entry name" value="ADENINE DNA GLYCOSYLASE"/>
    <property type="match status" value="1"/>
</dbReference>
<keyword evidence="6" id="KW-0004">4Fe-4S</keyword>
<comment type="caution">
    <text evidence="16">The sequence shown here is derived from an EMBL/GenBank/DDBJ whole genome shotgun (WGS) entry which is preliminary data.</text>
</comment>
<evidence type="ECO:0000256" key="2">
    <source>
        <dbReference type="ARBA" id="ARBA00002933"/>
    </source>
</evidence>
<dbReference type="InterPro" id="IPR004035">
    <property type="entry name" value="Endouclease-III_FeS-bd_BS"/>
</dbReference>
<keyword evidence="8 14" id="KW-0227">DNA damage</keyword>
<dbReference type="Pfam" id="PF10576">
    <property type="entry name" value="EndIII_4Fe-2S"/>
    <property type="match status" value="1"/>
</dbReference>
<dbReference type="InterPro" id="IPR023170">
    <property type="entry name" value="HhH_base_excis_C"/>
</dbReference>
<evidence type="ECO:0000256" key="8">
    <source>
        <dbReference type="ARBA" id="ARBA00022763"/>
    </source>
</evidence>
<evidence type="ECO:0000256" key="3">
    <source>
        <dbReference type="ARBA" id="ARBA00008343"/>
    </source>
</evidence>
<dbReference type="InterPro" id="IPR029119">
    <property type="entry name" value="MutY_C"/>
</dbReference>
<dbReference type="GO" id="GO:0046872">
    <property type="term" value="F:metal ion binding"/>
    <property type="evidence" value="ECO:0007669"/>
    <property type="project" value="UniProtKB-UniRule"/>
</dbReference>
<dbReference type="CDD" id="cd00056">
    <property type="entry name" value="ENDO3c"/>
    <property type="match status" value="1"/>
</dbReference>
<evidence type="ECO:0000313" key="16">
    <source>
        <dbReference type="EMBL" id="MXU64845.1"/>
    </source>
</evidence>
<organism evidence="16 17">
    <name type="scientific">Oceanomicrobium pacificus</name>
    <dbReference type="NCBI Taxonomy" id="2692916"/>
    <lineage>
        <taxon>Bacteria</taxon>
        <taxon>Pseudomonadati</taxon>
        <taxon>Pseudomonadota</taxon>
        <taxon>Alphaproteobacteria</taxon>
        <taxon>Rhodobacterales</taxon>
        <taxon>Paracoccaceae</taxon>
        <taxon>Oceanomicrobium</taxon>
    </lineage>
</organism>
<evidence type="ECO:0000313" key="17">
    <source>
        <dbReference type="Proteomes" id="UP000436016"/>
    </source>
</evidence>
<comment type="function">
    <text evidence="2">Adenine glycosylase active on G-A mispairs. MutY also corrects error-prone DNA synthesis past GO lesions which are due to the oxidatively damaged form of guanine: 7,8-dihydro-8-oxoguanine (8-oxo-dGTP).</text>
</comment>
<dbReference type="RefSeq" id="WP_160853045.1">
    <property type="nucleotide sequence ID" value="NZ_WUWG01000001.1"/>
</dbReference>
<dbReference type="PANTHER" id="PTHR42944">
    <property type="entry name" value="ADENINE DNA GLYCOSYLASE"/>
    <property type="match status" value="1"/>
</dbReference>
<dbReference type="InterPro" id="IPR005760">
    <property type="entry name" value="A/G_AdeGlyc_MutY"/>
</dbReference>
<sequence length="348" mass="37711">MLLDWYDAHARDLPWRVPPDRSRAGERADPYRVWLSEIMLQQTTVAAVRPYFERFTTRWPAVDDLAGAADEDVMAAWAGLGYYARARNLLKCARAVVQDHDDRFPDSEAALLGLPGIGPYTAAAIASIAFGRRAVVVDGNVERVMARFGAVETPLPAAKPELKALAAKFTPDDRPGDHAQALMDLGATVCTPKSPACGACPVQSGCKARAAGLAADLPRKSPKARKPERVGIAYVLRDPQGRIYLERRAEKGLLGGMLGFPTGDWSDNLADDSPPVRARWRDSKLTVRHVFTHFALTLHIHVADAAPEGLNGQWLAPGAARGALPTVMRKVLDAVEPPREPEAPHTAG</sequence>
<dbReference type="InterPro" id="IPR015797">
    <property type="entry name" value="NUDIX_hydrolase-like_dom_sf"/>
</dbReference>
<keyword evidence="9" id="KW-0378">Hydrolase</keyword>
<name>A0A6B0TSQ6_9RHOB</name>
<dbReference type="InterPro" id="IPR000445">
    <property type="entry name" value="HhH_motif"/>
</dbReference>
<comment type="similarity">
    <text evidence="3 14">Belongs to the Nth/MutY family.</text>
</comment>
<dbReference type="GO" id="GO:0034039">
    <property type="term" value="F:8-oxo-7,8-dihydroguanine DNA N-glycosylase activity"/>
    <property type="evidence" value="ECO:0007669"/>
    <property type="project" value="TreeGrafter"/>
</dbReference>
<dbReference type="EC" id="3.2.2.31" evidence="4 14"/>
<dbReference type="InterPro" id="IPR003651">
    <property type="entry name" value="Endonuclease3_FeS-loop_motif"/>
</dbReference>
<keyword evidence="7" id="KW-0479">Metal-binding</keyword>
<evidence type="ECO:0000256" key="14">
    <source>
        <dbReference type="RuleBase" id="RU365096"/>
    </source>
</evidence>
<evidence type="ECO:0000256" key="5">
    <source>
        <dbReference type="ARBA" id="ARBA00022023"/>
    </source>
</evidence>
<dbReference type="SMART" id="SM00525">
    <property type="entry name" value="FES"/>
    <property type="match status" value="1"/>
</dbReference>
<evidence type="ECO:0000256" key="1">
    <source>
        <dbReference type="ARBA" id="ARBA00000843"/>
    </source>
</evidence>
<dbReference type="SUPFAM" id="SSF48150">
    <property type="entry name" value="DNA-glycosylase"/>
    <property type="match status" value="1"/>
</dbReference>
<evidence type="ECO:0000256" key="6">
    <source>
        <dbReference type="ARBA" id="ARBA00022485"/>
    </source>
</evidence>
<dbReference type="CDD" id="cd03431">
    <property type="entry name" value="NUDIX_DNA_Glycosylase_C-MutY"/>
    <property type="match status" value="1"/>
</dbReference>
<dbReference type="InterPro" id="IPR003265">
    <property type="entry name" value="HhH-GPD_domain"/>
</dbReference>
<evidence type="ECO:0000256" key="12">
    <source>
        <dbReference type="ARBA" id="ARBA00023204"/>
    </source>
</evidence>
<evidence type="ECO:0000256" key="11">
    <source>
        <dbReference type="ARBA" id="ARBA00023014"/>
    </source>
</evidence>
<evidence type="ECO:0000256" key="4">
    <source>
        <dbReference type="ARBA" id="ARBA00012045"/>
    </source>
</evidence>
<dbReference type="Gene3D" id="1.10.1670.10">
    <property type="entry name" value="Helix-hairpin-Helix base-excision DNA repair enzymes (C-terminal)"/>
    <property type="match status" value="1"/>
</dbReference>
<dbReference type="Proteomes" id="UP000436016">
    <property type="component" value="Unassembled WGS sequence"/>
</dbReference>
<feature type="domain" description="HhH-GPD" evidence="15">
    <location>
        <begin position="39"/>
        <end position="188"/>
    </location>
</feature>
<proteinExistence type="inferred from homology"/>
<evidence type="ECO:0000256" key="10">
    <source>
        <dbReference type="ARBA" id="ARBA00023004"/>
    </source>
</evidence>
<dbReference type="SUPFAM" id="SSF55811">
    <property type="entry name" value="Nudix"/>
    <property type="match status" value="1"/>
</dbReference>
<comment type="cofactor">
    <cofactor evidence="14">
        <name>[4Fe-4S] cluster</name>
        <dbReference type="ChEBI" id="CHEBI:49883"/>
    </cofactor>
    <text evidence="14">Binds 1 [4Fe-4S] cluster.</text>
</comment>
<evidence type="ECO:0000259" key="15">
    <source>
        <dbReference type="SMART" id="SM00478"/>
    </source>
</evidence>
<dbReference type="AlphaFoldDB" id="A0A6B0TSQ6"/>
<protein>
    <recommendedName>
        <fullName evidence="5 14">Adenine DNA glycosylase</fullName>
        <ecNumber evidence="4 14">3.2.2.31</ecNumber>
    </recommendedName>
</protein>
<dbReference type="GO" id="GO:0051539">
    <property type="term" value="F:4 iron, 4 sulfur cluster binding"/>
    <property type="evidence" value="ECO:0007669"/>
    <property type="project" value="UniProtKB-UniRule"/>
</dbReference>
<dbReference type="Gene3D" id="3.90.79.10">
    <property type="entry name" value="Nucleoside Triphosphate Pyrophosphohydrolase"/>
    <property type="match status" value="1"/>
</dbReference>
<dbReference type="GO" id="GO:0032357">
    <property type="term" value="F:oxidized purine DNA binding"/>
    <property type="evidence" value="ECO:0007669"/>
    <property type="project" value="TreeGrafter"/>
</dbReference>
<dbReference type="SMART" id="SM00478">
    <property type="entry name" value="ENDO3c"/>
    <property type="match status" value="1"/>
</dbReference>
<evidence type="ECO:0000256" key="9">
    <source>
        <dbReference type="ARBA" id="ARBA00022801"/>
    </source>
</evidence>
<dbReference type="PROSITE" id="PS00764">
    <property type="entry name" value="ENDONUCLEASE_III_1"/>
    <property type="match status" value="1"/>
</dbReference>
<dbReference type="Pfam" id="PF00633">
    <property type="entry name" value="HHH"/>
    <property type="match status" value="1"/>
</dbReference>
<dbReference type="NCBIfam" id="TIGR01084">
    <property type="entry name" value="mutY"/>
    <property type="match status" value="1"/>
</dbReference>
<gene>
    <name evidence="16" type="primary">mutY</name>
    <name evidence="16" type="ORF">GSH16_05265</name>
</gene>
<dbReference type="GO" id="GO:0006284">
    <property type="term" value="P:base-excision repair"/>
    <property type="evidence" value="ECO:0007669"/>
    <property type="project" value="UniProtKB-UniRule"/>
</dbReference>
<dbReference type="GO" id="GO:0006298">
    <property type="term" value="P:mismatch repair"/>
    <property type="evidence" value="ECO:0007669"/>
    <property type="project" value="TreeGrafter"/>
</dbReference>
<keyword evidence="12" id="KW-0234">DNA repair</keyword>
<dbReference type="Pfam" id="PF00730">
    <property type="entry name" value="HhH-GPD"/>
    <property type="match status" value="1"/>
</dbReference>
<dbReference type="GO" id="GO:0035485">
    <property type="term" value="F:adenine/guanine mispair binding"/>
    <property type="evidence" value="ECO:0007669"/>
    <property type="project" value="TreeGrafter"/>
</dbReference>
<dbReference type="InterPro" id="IPR011257">
    <property type="entry name" value="DNA_glycosylase"/>
</dbReference>
<dbReference type="EMBL" id="WUWG01000001">
    <property type="protein sequence ID" value="MXU64845.1"/>
    <property type="molecule type" value="Genomic_DNA"/>
</dbReference>
<dbReference type="InterPro" id="IPR044298">
    <property type="entry name" value="MIG/MutY"/>
</dbReference>
<dbReference type="FunFam" id="1.10.340.30:FF:000002">
    <property type="entry name" value="Adenine DNA glycosylase"/>
    <property type="match status" value="1"/>
</dbReference>
<reference evidence="16 17" key="1">
    <citation type="submission" date="2019-12" db="EMBL/GenBank/DDBJ databases">
        <title>Strain KN286 was isolated from seawater, which was collected from Caroline Seamount in the tropical western Pacific.</title>
        <authorList>
            <person name="Wang Q."/>
        </authorList>
    </citation>
    <scope>NUCLEOTIDE SEQUENCE [LARGE SCALE GENOMIC DNA]</scope>
    <source>
        <strain evidence="16 17">KN286</strain>
    </source>
</reference>
<evidence type="ECO:0000256" key="13">
    <source>
        <dbReference type="ARBA" id="ARBA00023295"/>
    </source>
</evidence>